<dbReference type="InterPro" id="IPR050121">
    <property type="entry name" value="Cytochrome_P450_monoxygenase"/>
</dbReference>
<dbReference type="GO" id="GO:0020037">
    <property type="term" value="F:heme binding"/>
    <property type="evidence" value="ECO:0007669"/>
    <property type="project" value="InterPro"/>
</dbReference>
<dbReference type="PRINTS" id="PR00463">
    <property type="entry name" value="EP450I"/>
</dbReference>
<evidence type="ECO:0000256" key="6">
    <source>
        <dbReference type="ARBA" id="ARBA00023004"/>
    </source>
</evidence>
<comment type="cofactor">
    <cofactor evidence="1 8">
        <name>heme</name>
        <dbReference type="ChEBI" id="CHEBI:30413"/>
    </cofactor>
</comment>
<evidence type="ECO:0000313" key="10">
    <source>
        <dbReference type="EMBL" id="KAF7351056.1"/>
    </source>
</evidence>
<evidence type="ECO:0000256" key="4">
    <source>
        <dbReference type="ARBA" id="ARBA00022723"/>
    </source>
</evidence>
<keyword evidence="6 8" id="KW-0408">Iron</keyword>
<keyword evidence="7 10" id="KW-0503">Monooxygenase</keyword>
<dbReference type="EMBL" id="JACAZH010000014">
    <property type="protein sequence ID" value="KAF7351056.1"/>
    <property type="molecule type" value="Genomic_DNA"/>
</dbReference>
<protein>
    <submittedName>
        <fullName evidence="10">High nitrogen upregulated cytochrome P450 monooxygenase 2</fullName>
    </submittedName>
</protein>
<dbReference type="AlphaFoldDB" id="A0A8H7CWZ0"/>
<dbReference type="SUPFAM" id="SSF48264">
    <property type="entry name" value="Cytochrome P450"/>
    <property type="match status" value="1"/>
</dbReference>
<dbReference type="Gene3D" id="1.10.630.10">
    <property type="entry name" value="Cytochrome P450"/>
    <property type="match status" value="1"/>
</dbReference>
<dbReference type="GO" id="GO:0005506">
    <property type="term" value="F:iron ion binding"/>
    <property type="evidence" value="ECO:0007669"/>
    <property type="project" value="InterPro"/>
</dbReference>
<evidence type="ECO:0000256" key="2">
    <source>
        <dbReference type="ARBA" id="ARBA00005179"/>
    </source>
</evidence>
<evidence type="ECO:0000256" key="7">
    <source>
        <dbReference type="ARBA" id="ARBA00023033"/>
    </source>
</evidence>
<dbReference type="Pfam" id="PF00067">
    <property type="entry name" value="p450"/>
    <property type="match status" value="1"/>
</dbReference>
<keyword evidence="9" id="KW-0812">Transmembrane</keyword>
<name>A0A8H7CWZ0_9AGAR</name>
<evidence type="ECO:0000256" key="8">
    <source>
        <dbReference type="PIRSR" id="PIRSR602401-1"/>
    </source>
</evidence>
<keyword evidence="8" id="KW-0349">Heme</keyword>
<dbReference type="InterPro" id="IPR001128">
    <property type="entry name" value="Cyt_P450"/>
</dbReference>
<dbReference type="PANTHER" id="PTHR24305">
    <property type="entry name" value="CYTOCHROME P450"/>
    <property type="match status" value="1"/>
</dbReference>
<reference evidence="10" key="1">
    <citation type="submission" date="2020-05" db="EMBL/GenBank/DDBJ databases">
        <title>Mycena genomes resolve the evolution of fungal bioluminescence.</title>
        <authorList>
            <person name="Tsai I.J."/>
        </authorList>
    </citation>
    <scope>NUCLEOTIDE SEQUENCE</scope>
    <source>
        <strain evidence="10">160909Yilan</strain>
    </source>
</reference>
<dbReference type="OrthoDB" id="6692864at2759"/>
<evidence type="ECO:0000256" key="1">
    <source>
        <dbReference type="ARBA" id="ARBA00001971"/>
    </source>
</evidence>
<comment type="pathway">
    <text evidence="2">Secondary metabolite biosynthesis.</text>
</comment>
<feature type="transmembrane region" description="Helical" evidence="9">
    <location>
        <begin position="36"/>
        <end position="53"/>
    </location>
</feature>
<accession>A0A8H7CWZ0</accession>
<keyword evidence="4 8" id="KW-0479">Metal-binding</keyword>
<keyword evidence="9" id="KW-0472">Membrane</keyword>
<keyword evidence="9" id="KW-1133">Transmembrane helix</keyword>
<dbReference type="Proteomes" id="UP000623467">
    <property type="component" value="Unassembled WGS sequence"/>
</dbReference>
<dbReference type="PANTHER" id="PTHR24305:SF187">
    <property type="entry name" value="P450, PUTATIVE (EUROFUNG)-RELATED"/>
    <property type="match status" value="1"/>
</dbReference>
<dbReference type="GO" id="GO:0016705">
    <property type="term" value="F:oxidoreductase activity, acting on paired donors, with incorporation or reduction of molecular oxygen"/>
    <property type="evidence" value="ECO:0007669"/>
    <property type="project" value="InterPro"/>
</dbReference>
<evidence type="ECO:0000256" key="9">
    <source>
        <dbReference type="SAM" id="Phobius"/>
    </source>
</evidence>
<evidence type="ECO:0000256" key="5">
    <source>
        <dbReference type="ARBA" id="ARBA00023002"/>
    </source>
</evidence>
<gene>
    <name evidence="10" type="ORF">MSAN_01667900</name>
</gene>
<sequence>MDRYLEKYLSQETTLVLLGAVFTHVIFNRFEPYRPLIWLLLFLASPLAILQGLHLPYNALPLLILEHLATLTLSVVLYRLSPLHPLWHIPGPISLKFSNLVIAYHSVRGKRHDYMEKLHRRYGKIVRIGCDNVSFADAEAAKICMGNKGLPRAAGYATAETLDTPGSIMTSYAAFYPNPTQVHHERRARWALAFTSKAIRDCDKFLLPRVERLLRKIGEQPGTLDLGKWLGYFTFDFMGDLFFDGGFDMLNDQDAGGYWKIIEDFAPAIASLFYLPWLTPVMLALPGADDAPINKFFRFSIKCVDGRLAKGNAIKDVFYYIAGEHIEDETKPKPTRAVIDSDVQTGIIGGSDTTASGMSNTIFCLLTHPDKLAKLRHEIDKTFGEEGVDLNDSVKLAELPYLNACINETLRVYPPVQTRISRGIPRGYGGIHVAGVYLPETTSMDFPPRVIHRDPDYFSPSPDSWLPERWLPDAEAQLGQPVIHNLDGFMPFSLGPANCVGRNLAMREMRLVIAQLIYKYDVQPAEKNPELFKKQWLDGLQDHQILLKGPLNVTLTRRVHA</sequence>
<evidence type="ECO:0000313" key="11">
    <source>
        <dbReference type="Proteomes" id="UP000623467"/>
    </source>
</evidence>
<dbReference type="InterPro" id="IPR002401">
    <property type="entry name" value="Cyt_P450_E_grp-I"/>
</dbReference>
<keyword evidence="11" id="KW-1185">Reference proteome</keyword>
<keyword evidence="5" id="KW-0560">Oxidoreductase</keyword>
<dbReference type="PRINTS" id="PR00385">
    <property type="entry name" value="P450"/>
</dbReference>
<proteinExistence type="inferred from homology"/>
<dbReference type="InterPro" id="IPR036396">
    <property type="entry name" value="Cyt_P450_sf"/>
</dbReference>
<organism evidence="10 11">
    <name type="scientific">Mycena sanguinolenta</name>
    <dbReference type="NCBI Taxonomy" id="230812"/>
    <lineage>
        <taxon>Eukaryota</taxon>
        <taxon>Fungi</taxon>
        <taxon>Dikarya</taxon>
        <taxon>Basidiomycota</taxon>
        <taxon>Agaricomycotina</taxon>
        <taxon>Agaricomycetes</taxon>
        <taxon>Agaricomycetidae</taxon>
        <taxon>Agaricales</taxon>
        <taxon>Marasmiineae</taxon>
        <taxon>Mycenaceae</taxon>
        <taxon>Mycena</taxon>
    </lineage>
</organism>
<comment type="similarity">
    <text evidence="3">Belongs to the cytochrome P450 family.</text>
</comment>
<evidence type="ECO:0000256" key="3">
    <source>
        <dbReference type="ARBA" id="ARBA00010617"/>
    </source>
</evidence>
<feature type="binding site" description="axial binding residue" evidence="8">
    <location>
        <position position="499"/>
    </location>
    <ligand>
        <name>heme</name>
        <dbReference type="ChEBI" id="CHEBI:30413"/>
    </ligand>
    <ligandPart>
        <name>Fe</name>
        <dbReference type="ChEBI" id="CHEBI:18248"/>
    </ligandPart>
</feature>
<comment type="caution">
    <text evidence="10">The sequence shown here is derived from an EMBL/GenBank/DDBJ whole genome shotgun (WGS) entry which is preliminary data.</text>
</comment>
<dbReference type="GO" id="GO:0004497">
    <property type="term" value="F:monooxygenase activity"/>
    <property type="evidence" value="ECO:0007669"/>
    <property type="project" value="UniProtKB-KW"/>
</dbReference>